<sequence length="102" mass="11803">MIVNQRLFPFPSGERREVWLSLLNRPDFNAHFRICEVHFSEKQFENGRQDGKRVLRSSAAPDLLRKHLDCGESSAKRICSKSDLFPRPSDVEIEGKTSRSLM</sequence>
<comment type="caution">
    <text evidence="1">The sequence shown here is derived from an EMBL/GenBank/DDBJ whole genome shotgun (WGS) entry which is preliminary data.</text>
</comment>
<keyword evidence="2" id="KW-1185">Reference proteome</keyword>
<evidence type="ECO:0000313" key="1">
    <source>
        <dbReference type="EMBL" id="KAI4470167.1"/>
    </source>
</evidence>
<accession>A0ACB9TTF1</accession>
<organism evidence="1 2">
    <name type="scientific">Holotrichia oblita</name>
    <name type="common">Chafer beetle</name>
    <dbReference type="NCBI Taxonomy" id="644536"/>
    <lineage>
        <taxon>Eukaryota</taxon>
        <taxon>Metazoa</taxon>
        <taxon>Ecdysozoa</taxon>
        <taxon>Arthropoda</taxon>
        <taxon>Hexapoda</taxon>
        <taxon>Insecta</taxon>
        <taxon>Pterygota</taxon>
        <taxon>Neoptera</taxon>
        <taxon>Endopterygota</taxon>
        <taxon>Coleoptera</taxon>
        <taxon>Polyphaga</taxon>
        <taxon>Scarabaeiformia</taxon>
        <taxon>Scarabaeidae</taxon>
        <taxon>Melolonthinae</taxon>
        <taxon>Holotrichia</taxon>
    </lineage>
</organism>
<proteinExistence type="predicted"/>
<dbReference type="Proteomes" id="UP001056778">
    <property type="component" value="Chromosome 1"/>
</dbReference>
<name>A0ACB9TTF1_HOLOL</name>
<evidence type="ECO:0000313" key="2">
    <source>
        <dbReference type="Proteomes" id="UP001056778"/>
    </source>
</evidence>
<protein>
    <submittedName>
        <fullName evidence="1">Thap domain</fullName>
    </submittedName>
</protein>
<reference evidence="1" key="1">
    <citation type="submission" date="2022-04" db="EMBL/GenBank/DDBJ databases">
        <title>Chromosome-scale genome assembly of Holotrichia oblita Faldermann.</title>
        <authorList>
            <person name="Rongchong L."/>
        </authorList>
    </citation>
    <scope>NUCLEOTIDE SEQUENCE</scope>
    <source>
        <strain evidence="1">81SQS9</strain>
    </source>
</reference>
<dbReference type="EMBL" id="CM043015">
    <property type="protein sequence ID" value="KAI4470167.1"/>
    <property type="molecule type" value="Genomic_DNA"/>
</dbReference>
<gene>
    <name evidence="1" type="ORF">MML48_1g17351</name>
</gene>